<dbReference type="EMBL" id="JAGRRH010000006">
    <property type="protein sequence ID" value="KAG7368558.1"/>
    <property type="molecule type" value="Genomic_DNA"/>
</dbReference>
<evidence type="ECO:0000313" key="1">
    <source>
        <dbReference type="EMBL" id="KAG7368558.1"/>
    </source>
</evidence>
<dbReference type="Proteomes" id="UP000693970">
    <property type="component" value="Unassembled WGS sequence"/>
</dbReference>
<name>A0A9K3LU32_9STRA</name>
<evidence type="ECO:0000313" key="2">
    <source>
        <dbReference type="Proteomes" id="UP000693970"/>
    </source>
</evidence>
<organism evidence="1 2">
    <name type="scientific">Nitzschia inconspicua</name>
    <dbReference type="NCBI Taxonomy" id="303405"/>
    <lineage>
        <taxon>Eukaryota</taxon>
        <taxon>Sar</taxon>
        <taxon>Stramenopiles</taxon>
        <taxon>Ochrophyta</taxon>
        <taxon>Bacillariophyta</taxon>
        <taxon>Bacillariophyceae</taxon>
        <taxon>Bacillariophycidae</taxon>
        <taxon>Bacillariales</taxon>
        <taxon>Bacillariaceae</taxon>
        <taxon>Nitzschia</taxon>
    </lineage>
</organism>
<dbReference type="AlphaFoldDB" id="A0A9K3LU32"/>
<keyword evidence="2" id="KW-1185">Reference proteome</keyword>
<protein>
    <submittedName>
        <fullName evidence="1">Uncharacterized protein</fullName>
    </submittedName>
</protein>
<comment type="caution">
    <text evidence="1">The sequence shown here is derived from an EMBL/GenBank/DDBJ whole genome shotgun (WGS) entry which is preliminary data.</text>
</comment>
<reference evidence="1" key="2">
    <citation type="submission" date="2021-04" db="EMBL/GenBank/DDBJ databases">
        <authorList>
            <person name="Podell S."/>
        </authorList>
    </citation>
    <scope>NUCLEOTIDE SEQUENCE</scope>
    <source>
        <strain evidence="1">Hildebrandi</strain>
    </source>
</reference>
<gene>
    <name evidence="1" type="ORF">IV203_031301</name>
</gene>
<accession>A0A9K3LU32</accession>
<reference evidence="1" key="1">
    <citation type="journal article" date="2021" name="Sci. Rep.">
        <title>Diploid genomic architecture of Nitzschia inconspicua, an elite biomass production diatom.</title>
        <authorList>
            <person name="Oliver A."/>
            <person name="Podell S."/>
            <person name="Pinowska A."/>
            <person name="Traller J.C."/>
            <person name="Smith S.R."/>
            <person name="McClure R."/>
            <person name="Beliaev A."/>
            <person name="Bohutskyi P."/>
            <person name="Hill E.A."/>
            <person name="Rabines A."/>
            <person name="Zheng H."/>
            <person name="Allen L.Z."/>
            <person name="Kuo A."/>
            <person name="Grigoriev I.V."/>
            <person name="Allen A.E."/>
            <person name="Hazlebeck D."/>
            <person name="Allen E.E."/>
        </authorList>
    </citation>
    <scope>NUCLEOTIDE SEQUENCE</scope>
    <source>
        <strain evidence="1">Hildebrandi</strain>
    </source>
</reference>
<sequence length="199" mass="22642">MHEILQVARHRPRKAQELKHSVQSVQESDIMKAGGTCNRLYQLLMEGKRYGLFDGPKRTTYFPQGGIRRMFSGPENKSEDLSEVLQDNLMPLGTIVILQDLEQRPDLNGESGKHMGIGEHGRHNIQLSDGCFALKLEFSSSHRVRLGKENHHVKRSQMLSLLITRSEVKDNAPSILAARILNELNPFRKMRTGRNYIAT</sequence>
<proteinExistence type="predicted"/>